<gene>
    <name evidence="3" type="ORF">APLA_LOCUS18122</name>
    <name evidence="2" type="ORF">APLA_LOCUS2899</name>
</gene>
<evidence type="ECO:0000313" key="3">
    <source>
        <dbReference type="EMBL" id="CAB3261736.1"/>
    </source>
</evidence>
<dbReference type="AlphaFoldDB" id="A0A8S0Z468"/>
<dbReference type="OrthoDB" id="10588035at2759"/>
<protein>
    <submittedName>
        <fullName evidence="2">Uncharacterized protein</fullName>
    </submittedName>
</protein>
<evidence type="ECO:0000313" key="4">
    <source>
        <dbReference type="Proteomes" id="UP000494106"/>
    </source>
</evidence>
<comment type="caution">
    <text evidence="2">The sequence shown here is derived from an EMBL/GenBank/DDBJ whole genome shotgun (WGS) entry which is preliminary data.</text>
</comment>
<name>A0A8S0Z468_ARCPL</name>
<organism evidence="2 5">
    <name type="scientific">Arctia plantaginis</name>
    <name type="common">Wood tiger moth</name>
    <name type="synonym">Phalaena plantaginis</name>
    <dbReference type="NCBI Taxonomy" id="874455"/>
    <lineage>
        <taxon>Eukaryota</taxon>
        <taxon>Metazoa</taxon>
        <taxon>Ecdysozoa</taxon>
        <taxon>Arthropoda</taxon>
        <taxon>Hexapoda</taxon>
        <taxon>Insecta</taxon>
        <taxon>Pterygota</taxon>
        <taxon>Neoptera</taxon>
        <taxon>Endopterygota</taxon>
        <taxon>Lepidoptera</taxon>
        <taxon>Glossata</taxon>
        <taxon>Ditrysia</taxon>
        <taxon>Noctuoidea</taxon>
        <taxon>Erebidae</taxon>
        <taxon>Arctiinae</taxon>
        <taxon>Arctia</taxon>
    </lineage>
</organism>
<dbReference type="Proteomes" id="UP000494106">
    <property type="component" value="Unassembled WGS sequence"/>
</dbReference>
<keyword evidence="4" id="KW-1185">Reference proteome</keyword>
<evidence type="ECO:0000313" key="2">
    <source>
        <dbReference type="EMBL" id="CAB3227245.1"/>
    </source>
</evidence>
<sequence length="97" mass="11074">MALTVLFLFILCGFLWVTSTLPIKNTVQGQTKVDVRDSGLVQSDKVILLDAYIRPLVRSKRQVIKNGRCSKGRVWCQGKCRTIEMCEKLESGDYDYE</sequence>
<feature type="signal peptide" evidence="1">
    <location>
        <begin position="1"/>
        <end position="20"/>
    </location>
</feature>
<reference evidence="4 5" key="1">
    <citation type="submission" date="2020-04" db="EMBL/GenBank/DDBJ databases">
        <authorList>
            <person name="Wallbank WR R."/>
            <person name="Pardo Diaz C."/>
            <person name="Kozak K."/>
            <person name="Martin S."/>
            <person name="Jiggins C."/>
            <person name="Moest M."/>
            <person name="Warren A I."/>
            <person name="Byers J.R.P. K."/>
            <person name="Montejo-Kovacevich G."/>
            <person name="Yen C E."/>
        </authorList>
    </citation>
    <scope>NUCLEOTIDE SEQUENCE [LARGE SCALE GENOMIC DNA]</scope>
</reference>
<evidence type="ECO:0000256" key="1">
    <source>
        <dbReference type="SAM" id="SignalP"/>
    </source>
</evidence>
<dbReference type="Proteomes" id="UP000494256">
    <property type="component" value="Unassembled WGS sequence"/>
</dbReference>
<keyword evidence="1" id="KW-0732">Signal</keyword>
<accession>A0A8S0Z468</accession>
<dbReference type="EMBL" id="CADEBC010000858">
    <property type="protein sequence ID" value="CAB3261736.1"/>
    <property type="molecule type" value="Genomic_DNA"/>
</dbReference>
<dbReference type="EMBL" id="CADEBD010000276">
    <property type="protein sequence ID" value="CAB3227245.1"/>
    <property type="molecule type" value="Genomic_DNA"/>
</dbReference>
<feature type="chain" id="PRO_5036272897" evidence="1">
    <location>
        <begin position="21"/>
        <end position="97"/>
    </location>
</feature>
<evidence type="ECO:0000313" key="5">
    <source>
        <dbReference type="Proteomes" id="UP000494256"/>
    </source>
</evidence>
<proteinExistence type="predicted"/>